<dbReference type="PROSITE" id="PS50211">
    <property type="entry name" value="DENN"/>
    <property type="match status" value="1"/>
</dbReference>
<dbReference type="InParanoid" id="A0A6P7H878"/>
<evidence type="ECO:0000256" key="1">
    <source>
        <dbReference type="ARBA" id="ARBA00007159"/>
    </source>
</evidence>
<name>A0A6P7H878_DIAVI</name>
<dbReference type="InterPro" id="IPR037516">
    <property type="entry name" value="Tripartite_DENN"/>
</dbReference>
<dbReference type="GO" id="GO:0055037">
    <property type="term" value="C:recycling endosome"/>
    <property type="evidence" value="ECO:0007669"/>
    <property type="project" value="TreeGrafter"/>
</dbReference>
<dbReference type="RefSeq" id="XP_028154772.1">
    <property type="nucleotide sequence ID" value="XM_028298971.1"/>
</dbReference>
<gene>
    <name evidence="3" type="primary">LOC114348392</name>
</gene>
<feature type="domain" description="UDENN" evidence="2">
    <location>
        <begin position="1"/>
        <end position="70"/>
    </location>
</feature>
<proteinExistence type="inferred from homology"/>
<comment type="similarity">
    <text evidence="1">Belongs to the DENND6 family.</text>
</comment>
<dbReference type="AlphaFoldDB" id="A0A6P7H878"/>
<reference evidence="3" key="1">
    <citation type="submission" date="2025-08" db="UniProtKB">
        <authorList>
            <consortium name="RefSeq"/>
        </authorList>
    </citation>
    <scope>IDENTIFICATION</scope>
    <source>
        <tissue evidence="3">Whole insect</tissue>
    </source>
</reference>
<protein>
    <submittedName>
        <fullName evidence="3">Protein DENND6A-like</fullName>
    </submittedName>
</protein>
<dbReference type="PANTHER" id="PTHR13677">
    <property type="entry name" value="LD41638P"/>
    <property type="match status" value="1"/>
</dbReference>
<evidence type="ECO:0000313" key="3">
    <source>
        <dbReference type="RefSeq" id="XP_028154772.1"/>
    </source>
</evidence>
<organism evidence="3">
    <name type="scientific">Diabrotica virgifera virgifera</name>
    <name type="common">western corn rootworm</name>
    <dbReference type="NCBI Taxonomy" id="50390"/>
    <lineage>
        <taxon>Eukaryota</taxon>
        <taxon>Metazoa</taxon>
        <taxon>Ecdysozoa</taxon>
        <taxon>Arthropoda</taxon>
        <taxon>Hexapoda</taxon>
        <taxon>Insecta</taxon>
        <taxon>Pterygota</taxon>
        <taxon>Neoptera</taxon>
        <taxon>Endopterygota</taxon>
        <taxon>Coleoptera</taxon>
        <taxon>Polyphaga</taxon>
        <taxon>Cucujiformia</taxon>
        <taxon>Chrysomeloidea</taxon>
        <taxon>Chrysomelidae</taxon>
        <taxon>Galerucinae</taxon>
        <taxon>Diabroticina</taxon>
        <taxon>Diabroticites</taxon>
        <taxon>Diabrotica</taxon>
    </lineage>
</organism>
<evidence type="ECO:0000259" key="2">
    <source>
        <dbReference type="PROSITE" id="PS50211"/>
    </source>
</evidence>
<sequence length="70" mass="8012">MVLALTRLICPLQYCGDYRPYFTIHDSEFKQFTSKSQGPPPVILGVTNPFFGKTLHHWPHTIHLSDDIGK</sequence>
<dbReference type="InterPro" id="IPR024224">
    <property type="entry name" value="DENND6"/>
</dbReference>
<accession>A0A6P7H878</accession>
<dbReference type="GO" id="GO:0005085">
    <property type="term" value="F:guanyl-nucleotide exchange factor activity"/>
    <property type="evidence" value="ECO:0007669"/>
    <property type="project" value="InterPro"/>
</dbReference>
<dbReference type="PANTHER" id="PTHR13677:SF0">
    <property type="entry name" value="LD41638P"/>
    <property type="match status" value="1"/>
</dbReference>